<keyword evidence="1" id="KW-0732">Signal</keyword>
<dbReference type="SMART" id="SM00749">
    <property type="entry name" value="BON"/>
    <property type="match status" value="1"/>
</dbReference>
<dbReference type="Pfam" id="PF04972">
    <property type="entry name" value="BON"/>
    <property type="match status" value="1"/>
</dbReference>
<dbReference type="InterPro" id="IPR014004">
    <property type="entry name" value="Transpt-assoc_nodulatn_dom_bac"/>
</dbReference>
<dbReference type="RefSeq" id="WP_273670557.1">
    <property type="nucleotide sequence ID" value="NZ_JAQQXR010000003.1"/>
</dbReference>
<dbReference type="InterPro" id="IPR007055">
    <property type="entry name" value="BON_dom"/>
</dbReference>
<evidence type="ECO:0000313" key="3">
    <source>
        <dbReference type="EMBL" id="MDC8757880.1"/>
    </source>
</evidence>
<feature type="domain" description="BON" evidence="2">
    <location>
        <begin position="50"/>
        <end position="118"/>
    </location>
</feature>
<name>A0ABT5JYR9_9BURK</name>
<comment type="caution">
    <text evidence="3">The sequence shown here is derived from an EMBL/GenBank/DDBJ whole genome shotgun (WGS) entry which is preliminary data.</text>
</comment>
<dbReference type="InterPro" id="IPR051686">
    <property type="entry name" value="Lipoprotein_DolP"/>
</dbReference>
<sequence>MTMQKSKLLNSLVAIALLSGASMSASYAAEAATPAAPAQSTQLAANAAVTDEAITSSAKAALGADPQLAALPVSVSVKKGVVLLSGEVPSAEAGDRVVQLVASVAGVKEVKNDLKVKAAG</sequence>
<gene>
    <name evidence="3" type="ORF">OIK44_09795</name>
</gene>
<dbReference type="Gene3D" id="3.30.1340.30">
    <property type="match status" value="1"/>
</dbReference>
<evidence type="ECO:0000259" key="2">
    <source>
        <dbReference type="PROSITE" id="PS50914"/>
    </source>
</evidence>
<feature type="signal peptide" evidence="1">
    <location>
        <begin position="1"/>
        <end position="28"/>
    </location>
</feature>
<proteinExistence type="predicted"/>
<dbReference type="PROSITE" id="PS50914">
    <property type="entry name" value="BON"/>
    <property type="match status" value="1"/>
</dbReference>
<dbReference type="Proteomes" id="UP001221208">
    <property type="component" value="Unassembled WGS sequence"/>
</dbReference>
<dbReference type="EMBL" id="JAQQXR010000003">
    <property type="protein sequence ID" value="MDC8757880.1"/>
    <property type="molecule type" value="Genomic_DNA"/>
</dbReference>
<evidence type="ECO:0000313" key="4">
    <source>
        <dbReference type="Proteomes" id="UP001221208"/>
    </source>
</evidence>
<organism evidence="3 4">
    <name type="scientific">Janthinobacterium fluminis</name>
    <dbReference type="NCBI Taxonomy" id="2987524"/>
    <lineage>
        <taxon>Bacteria</taxon>
        <taxon>Pseudomonadati</taxon>
        <taxon>Pseudomonadota</taxon>
        <taxon>Betaproteobacteria</taxon>
        <taxon>Burkholderiales</taxon>
        <taxon>Oxalobacteraceae</taxon>
        <taxon>Janthinobacterium</taxon>
    </lineage>
</organism>
<feature type="chain" id="PRO_5045250189" evidence="1">
    <location>
        <begin position="29"/>
        <end position="120"/>
    </location>
</feature>
<reference evidence="3 4" key="1">
    <citation type="submission" date="2022-10" db="EMBL/GenBank/DDBJ databases">
        <title>Janthinobacterium sp. hw3 Genome sequencing.</title>
        <authorList>
            <person name="Park S."/>
        </authorList>
    </citation>
    <scope>NUCLEOTIDE SEQUENCE [LARGE SCALE GENOMIC DNA]</scope>
    <source>
        <strain evidence="4">hw3</strain>
    </source>
</reference>
<keyword evidence="4" id="KW-1185">Reference proteome</keyword>
<accession>A0ABT5JYR9</accession>
<protein>
    <submittedName>
        <fullName evidence="3">BON domain-containing protein</fullName>
    </submittedName>
</protein>
<dbReference type="PANTHER" id="PTHR34606:SF15">
    <property type="entry name" value="BON DOMAIN-CONTAINING PROTEIN"/>
    <property type="match status" value="1"/>
</dbReference>
<evidence type="ECO:0000256" key="1">
    <source>
        <dbReference type="SAM" id="SignalP"/>
    </source>
</evidence>
<dbReference type="PANTHER" id="PTHR34606">
    <property type="entry name" value="BON DOMAIN-CONTAINING PROTEIN"/>
    <property type="match status" value="1"/>
</dbReference>